<dbReference type="SUPFAM" id="SSF52096">
    <property type="entry name" value="ClpP/crotonase"/>
    <property type="match status" value="1"/>
</dbReference>
<comment type="caution">
    <text evidence="1">The sequence shown here is derived from an EMBL/GenBank/DDBJ whole genome shotgun (WGS) entry which is preliminary data.</text>
</comment>
<proteinExistence type="predicted"/>
<dbReference type="AlphaFoldDB" id="A0A1J5J058"/>
<dbReference type="EMBL" id="MNZT01000043">
    <property type="protein sequence ID" value="OIP97902.1"/>
    <property type="molecule type" value="Genomic_DNA"/>
</dbReference>
<name>A0A1J5J058_9BACT</name>
<evidence type="ECO:0008006" key="3">
    <source>
        <dbReference type="Google" id="ProtNLM"/>
    </source>
</evidence>
<dbReference type="STRING" id="1817892.AUK40_02260"/>
<gene>
    <name evidence="1" type="ORF">AUK40_02260</name>
</gene>
<dbReference type="InterPro" id="IPR002825">
    <property type="entry name" value="Pept_S49_ser-pept_pro"/>
</dbReference>
<dbReference type="GO" id="GO:0016020">
    <property type="term" value="C:membrane"/>
    <property type="evidence" value="ECO:0007669"/>
    <property type="project" value="InterPro"/>
</dbReference>
<dbReference type="PANTHER" id="PTHR35984:SF1">
    <property type="entry name" value="PERIPLASMIC SERINE PROTEASE"/>
    <property type="match status" value="1"/>
</dbReference>
<organism evidence="1 2">
    <name type="scientific">Candidatus Wirthbacteria bacterium CG2_30_54_11</name>
    <dbReference type="NCBI Taxonomy" id="1817892"/>
    <lineage>
        <taxon>Bacteria</taxon>
        <taxon>Candidatus Wirthbacteria</taxon>
    </lineage>
</organism>
<dbReference type="Gene3D" id="3.90.226.10">
    <property type="entry name" value="2-enoyl-CoA Hydratase, Chain A, domain 1"/>
    <property type="match status" value="1"/>
</dbReference>
<dbReference type="InterPro" id="IPR029045">
    <property type="entry name" value="ClpP/crotonase-like_dom_sf"/>
</dbReference>
<dbReference type="Pfam" id="PF01972">
    <property type="entry name" value="SDH_protease"/>
    <property type="match status" value="1"/>
</dbReference>
<evidence type="ECO:0000313" key="1">
    <source>
        <dbReference type="EMBL" id="OIP97902.1"/>
    </source>
</evidence>
<accession>A0A1J5J058</accession>
<evidence type="ECO:0000313" key="2">
    <source>
        <dbReference type="Proteomes" id="UP000183245"/>
    </source>
</evidence>
<reference evidence="1 2" key="1">
    <citation type="journal article" date="2016" name="Environ. Microbiol.">
        <title>Genomic resolution of a cold subsurface aquifer community provides metabolic insights for novel microbes adapted to high CO concentrations.</title>
        <authorList>
            <person name="Probst A.J."/>
            <person name="Castelle C.J."/>
            <person name="Singh A."/>
            <person name="Brown C.T."/>
            <person name="Anantharaman K."/>
            <person name="Sharon I."/>
            <person name="Hug L.A."/>
            <person name="Burstein D."/>
            <person name="Emerson J.B."/>
            <person name="Thomas B.C."/>
            <person name="Banfield J.F."/>
        </authorList>
    </citation>
    <scope>NUCLEOTIDE SEQUENCE [LARGE SCALE GENOMIC DNA]</scope>
    <source>
        <strain evidence="1">CG2_30_54_11</strain>
    </source>
</reference>
<protein>
    <recommendedName>
        <fullName evidence="3">Serine dehydrogenasease</fullName>
    </recommendedName>
</protein>
<dbReference type="PANTHER" id="PTHR35984">
    <property type="entry name" value="PERIPLASMIC SERINE PROTEASE"/>
    <property type="match status" value="1"/>
</dbReference>
<dbReference type="Proteomes" id="UP000183245">
    <property type="component" value="Unassembled WGS sequence"/>
</dbReference>
<sequence>MTTGEHGKESLNFSTPDNVKLLERITSVRGNPLIAFYMCDKVYINEECVLPLYDQLKKIEKPKGKPLDLFLYSRGGTTETPWKIVSLIREYFPAYNVLIPYRAHSAATHIALGAEELLMGPMSELSPVDPTRMHPLLPQGPDGNPIPISVQDLKHCISFLKNEAKDRYTAEAVAEIYTALFEYINPLALGAIEQSYRLARLISRKILETHFHPIRDAKQIAHVVDLLSAEYQSHAYPLGREEIHTDLGLNAIKPSDELWDAMWNLYLSYRDETNTAYTDQDNEVSTRHLAYIDTPTERIVLRQHFQIVQSDDGEANEEILSTQWVRV</sequence>